<dbReference type="Pfam" id="PF02065">
    <property type="entry name" value="Melibiase"/>
    <property type="match status" value="1"/>
</dbReference>
<name>A0A920C9C4_9BACL</name>
<dbReference type="InterPro" id="IPR050985">
    <property type="entry name" value="Alpha-glycosidase_related"/>
</dbReference>
<organism evidence="1 2">
    <name type="scientific">Paenibacillus albilobatus</name>
    <dbReference type="NCBI Taxonomy" id="2716884"/>
    <lineage>
        <taxon>Bacteria</taxon>
        <taxon>Bacillati</taxon>
        <taxon>Bacillota</taxon>
        <taxon>Bacilli</taxon>
        <taxon>Bacillales</taxon>
        <taxon>Paenibacillaceae</taxon>
        <taxon>Paenibacillus</taxon>
    </lineage>
</organism>
<sequence length="599" mass="68192">MNLIKIEQGGLNTGTYQFSVLGEDHPFRIILSSQKGSEGIELLHIRMEADAPVQPSPVEIVWHIPAVDIHGYWHPAAYRNRRLHVDWERELISKATYSAPVGCLFNTMGRNRLTFAYSDALNAVGMLAGVHEETSVFKCSVKLFTEPMAPIRTYEAVLRLDARDMPYYESLNEVQRWWASLPGFEPAPVPEAAKLPVYSTWYSFHQNLNPEDIERQCRLAQDLGCGMVIVDDGWQTADNARGYSYCGDWLVCEEKIADMRAHVERVHAIGLKYMLWYSVPFVGMKSDAWHRFEHKLLTVFENLGAGVLDPRYPEVREYTIGLYEQAVRDWDLDGFKLDFVDSFYATEETKDKRDPEMDFTSVPEAVDRLMSDVITRLKAIKPDILIEFRQNYIGPLMKKYGNMLRATDCPNDAVENRIRTIDVRLLSGETAVHSDMIMWNPDEPLESAALQLINVLFSVPQISVKLDQIPTEHLEVVSFWLSFWREHRDALIEGDFKPGKPDALYATVCAETAEKRIICAYDDMVIRVGDPIPERLIVVNGTFHARLVLEIAEDMGAAQVEVRNVRGDVVESYEMNFSAGIHSLQIPGAGLALIKREVK</sequence>
<dbReference type="GO" id="GO:0004557">
    <property type="term" value="F:alpha-galactosidase activity"/>
    <property type="evidence" value="ECO:0007669"/>
    <property type="project" value="InterPro"/>
</dbReference>
<accession>A0A920C9C4</accession>
<dbReference type="InterPro" id="IPR017853">
    <property type="entry name" value="GH"/>
</dbReference>
<comment type="caution">
    <text evidence="1">The sequence shown here is derived from an EMBL/GenBank/DDBJ whole genome shotgun (WGS) entry which is preliminary data.</text>
</comment>
<dbReference type="Proteomes" id="UP000679779">
    <property type="component" value="Unassembled WGS sequence"/>
</dbReference>
<evidence type="ECO:0000313" key="2">
    <source>
        <dbReference type="Proteomes" id="UP000679779"/>
    </source>
</evidence>
<keyword evidence="2" id="KW-1185">Reference proteome</keyword>
<dbReference type="SUPFAM" id="SSF51445">
    <property type="entry name" value="(Trans)glycosidases"/>
    <property type="match status" value="1"/>
</dbReference>
<dbReference type="AlphaFoldDB" id="A0A920C9C4"/>
<dbReference type="EMBL" id="BORQ01000001">
    <property type="protein sequence ID" value="GIO29623.1"/>
    <property type="molecule type" value="Genomic_DNA"/>
</dbReference>
<dbReference type="InterPro" id="IPR002252">
    <property type="entry name" value="Glyco_hydro_36"/>
</dbReference>
<evidence type="ECO:0008006" key="3">
    <source>
        <dbReference type="Google" id="ProtNLM"/>
    </source>
</evidence>
<dbReference type="PANTHER" id="PTHR43053">
    <property type="entry name" value="GLYCOSIDASE FAMILY 31"/>
    <property type="match status" value="1"/>
</dbReference>
<dbReference type="InterPro" id="IPR013785">
    <property type="entry name" value="Aldolase_TIM"/>
</dbReference>
<proteinExistence type="predicted"/>
<reference evidence="1" key="1">
    <citation type="submission" date="2021-03" db="EMBL/GenBank/DDBJ databases">
        <title>Antimicrobial resistance genes in bacteria isolated from Japanese honey, and their potential for conferring macrolide and lincosamide resistance in the American foulbrood pathogen Paenibacillus larvae.</title>
        <authorList>
            <person name="Okamoto M."/>
            <person name="Kumagai M."/>
            <person name="Kanamori H."/>
            <person name="Takamatsu D."/>
        </authorList>
    </citation>
    <scope>NUCLEOTIDE SEQUENCE</scope>
    <source>
        <strain evidence="1">J2TS6</strain>
    </source>
</reference>
<protein>
    <recommendedName>
        <fullName evidence="3">Alpha-galactosidase</fullName>
    </recommendedName>
</protein>
<dbReference type="RefSeq" id="WP_160037743.1">
    <property type="nucleotide sequence ID" value="NZ_BORQ01000001.1"/>
</dbReference>
<gene>
    <name evidence="1" type="ORF">J2TS6_07640</name>
</gene>
<dbReference type="Gene3D" id="3.20.20.70">
    <property type="entry name" value="Aldolase class I"/>
    <property type="match status" value="1"/>
</dbReference>
<dbReference type="CDD" id="cd14791">
    <property type="entry name" value="GH36"/>
    <property type="match status" value="1"/>
</dbReference>
<dbReference type="GO" id="GO:0016052">
    <property type="term" value="P:carbohydrate catabolic process"/>
    <property type="evidence" value="ECO:0007669"/>
    <property type="project" value="InterPro"/>
</dbReference>
<evidence type="ECO:0000313" key="1">
    <source>
        <dbReference type="EMBL" id="GIO29623.1"/>
    </source>
</evidence>